<proteinExistence type="inferred from homology"/>
<evidence type="ECO:0000256" key="7">
    <source>
        <dbReference type="ARBA" id="ARBA00048539"/>
    </source>
</evidence>
<keyword evidence="5 8" id="KW-0547">Nucleotide-binding</keyword>
<dbReference type="SMART" id="SM00977">
    <property type="entry name" value="TilS_C"/>
    <property type="match status" value="1"/>
</dbReference>
<dbReference type="Pfam" id="PF01171">
    <property type="entry name" value="ATP_bind_3"/>
    <property type="match status" value="1"/>
</dbReference>
<keyword evidence="2 8" id="KW-0963">Cytoplasm</keyword>
<comment type="caution">
    <text evidence="10">The sequence shown here is derived from an EMBL/GenBank/DDBJ whole genome shotgun (WGS) entry which is preliminary data.</text>
</comment>
<dbReference type="RefSeq" id="WP_269124705.1">
    <property type="nucleotide sequence ID" value="NZ_JAPUBN010000013.1"/>
</dbReference>
<gene>
    <name evidence="8 10" type="primary">tilS</name>
    <name evidence="10" type="ORF">O1D97_08630</name>
</gene>
<comment type="function">
    <text evidence="8">Ligates lysine onto the cytidine present at position 34 of the AUA codon-specific tRNA(Ile) that contains the anticodon CAU, in an ATP-dependent manner. Cytidine is converted to lysidine, thus changing the amino acid specificity of the tRNA from methionine to isoleucine.</text>
</comment>
<evidence type="ECO:0000256" key="4">
    <source>
        <dbReference type="ARBA" id="ARBA00022694"/>
    </source>
</evidence>
<dbReference type="InterPro" id="IPR012796">
    <property type="entry name" value="Lysidine-tRNA-synth_C"/>
</dbReference>
<evidence type="ECO:0000256" key="1">
    <source>
        <dbReference type="ARBA" id="ARBA00004496"/>
    </source>
</evidence>
<sequence length="435" mass="49671">MPISLKKEDINFLQSNQIDTLVIGLSGGVDSMVLLHAIVQLALSKKVIAVHVHHGLSKNADDWLSHCERFSQTLAVPFYSHRVSLDLDKGSLEEKARDARYKVLEEYISPKSVLLLGHHMGDQAETILFRLLRGTGGRGLAGIPHIRKLGQGLLLRPLMHLSKQALYDYAKQHHLSWVEDESNSDVRYSRNKIRNELMPQLKAIAPKIEAQLTHTANRIHTDYSILDRLAGRVVGSHINEWGGLRLTDLHEQPIEEQIYWLQYYLRTQDINATYAQLENLASSLAGEVGQQPLIQLSDKRLQRFHGCLYVLPQSVPVVTLPIEVGVTVSRAFDQVRVEGVGQFELKPRPSQVSLLMPSGQHRSLKKWLNDQQIPIWWRDHLPYLFQNGVLVAIGNLWREPEQVDIRIDWVINNKLVFPKPSKIHIQNEHDSWTLE</sequence>
<evidence type="ECO:0000259" key="9">
    <source>
        <dbReference type="SMART" id="SM00977"/>
    </source>
</evidence>
<comment type="subcellular location">
    <subcellularLocation>
        <location evidence="1 8">Cytoplasm</location>
    </subcellularLocation>
</comment>
<evidence type="ECO:0000256" key="6">
    <source>
        <dbReference type="ARBA" id="ARBA00022840"/>
    </source>
</evidence>
<dbReference type="CDD" id="cd01992">
    <property type="entry name" value="TilS_N"/>
    <property type="match status" value="1"/>
</dbReference>
<dbReference type="EMBL" id="JAPUBN010000013">
    <property type="protein sequence ID" value="MCZ2721715.1"/>
    <property type="molecule type" value="Genomic_DNA"/>
</dbReference>
<dbReference type="NCBIfam" id="TIGR02433">
    <property type="entry name" value="lysidine_TilS_C"/>
    <property type="match status" value="1"/>
</dbReference>
<accession>A0ABT4JTQ2</accession>
<dbReference type="InterPro" id="IPR012094">
    <property type="entry name" value="tRNA_Ile_lys_synt"/>
</dbReference>
<dbReference type="PANTHER" id="PTHR43033:SF1">
    <property type="entry name" value="TRNA(ILE)-LYSIDINE SYNTHASE-RELATED"/>
    <property type="match status" value="1"/>
</dbReference>
<dbReference type="InterPro" id="IPR014729">
    <property type="entry name" value="Rossmann-like_a/b/a_fold"/>
</dbReference>
<reference evidence="10" key="1">
    <citation type="submission" date="2022-12" db="EMBL/GenBank/DDBJ databases">
        <title>Marinomonas 15G1-11 sp. nov, isolated from marine algae.</title>
        <authorList>
            <person name="Butt M."/>
            <person name="Choi D.G."/>
            <person name="Kim J.M."/>
            <person name="Lee J.K."/>
            <person name="Baek J.H."/>
            <person name="Jeon C.O."/>
        </authorList>
    </citation>
    <scope>NUCLEOTIDE SEQUENCE</scope>
    <source>
        <strain evidence="10">15G1-11</strain>
    </source>
</reference>
<dbReference type="Proteomes" id="UP001149719">
    <property type="component" value="Unassembled WGS sequence"/>
</dbReference>
<comment type="domain">
    <text evidence="8">The N-terminal region contains the highly conserved SGGXDS motif, predicted to be a P-loop motif involved in ATP binding.</text>
</comment>
<dbReference type="InterPro" id="IPR012795">
    <property type="entry name" value="tRNA_Ile_lys_synt_N"/>
</dbReference>
<dbReference type="SUPFAM" id="SSF56037">
    <property type="entry name" value="PheT/TilS domain"/>
    <property type="match status" value="1"/>
</dbReference>
<dbReference type="EC" id="6.3.4.19" evidence="8"/>
<dbReference type="SUPFAM" id="SSF82829">
    <property type="entry name" value="MesJ substrate recognition domain-like"/>
    <property type="match status" value="1"/>
</dbReference>
<dbReference type="GO" id="GO:0032267">
    <property type="term" value="F:tRNA(Ile)-lysidine synthase activity"/>
    <property type="evidence" value="ECO:0007669"/>
    <property type="project" value="UniProtKB-EC"/>
</dbReference>
<comment type="catalytic activity">
    <reaction evidence="7 8">
        <text>cytidine(34) in tRNA(Ile2) + L-lysine + ATP = lysidine(34) in tRNA(Ile2) + AMP + diphosphate + H(+)</text>
        <dbReference type="Rhea" id="RHEA:43744"/>
        <dbReference type="Rhea" id="RHEA-COMP:10625"/>
        <dbReference type="Rhea" id="RHEA-COMP:10670"/>
        <dbReference type="ChEBI" id="CHEBI:15378"/>
        <dbReference type="ChEBI" id="CHEBI:30616"/>
        <dbReference type="ChEBI" id="CHEBI:32551"/>
        <dbReference type="ChEBI" id="CHEBI:33019"/>
        <dbReference type="ChEBI" id="CHEBI:82748"/>
        <dbReference type="ChEBI" id="CHEBI:83665"/>
        <dbReference type="ChEBI" id="CHEBI:456215"/>
        <dbReference type="EC" id="6.3.4.19"/>
    </reaction>
</comment>
<dbReference type="PANTHER" id="PTHR43033">
    <property type="entry name" value="TRNA(ILE)-LYSIDINE SYNTHASE-RELATED"/>
    <property type="match status" value="1"/>
</dbReference>
<evidence type="ECO:0000256" key="2">
    <source>
        <dbReference type="ARBA" id="ARBA00022490"/>
    </source>
</evidence>
<dbReference type="SUPFAM" id="SSF52402">
    <property type="entry name" value="Adenine nucleotide alpha hydrolases-like"/>
    <property type="match status" value="1"/>
</dbReference>
<evidence type="ECO:0000313" key="10">
    <source>
        <dbReference type="EMBL" id="MCZ2721715.1"/>
    </source>
</evidence>
<dbReference type="Pfam" id="PF11734">
    <property type="entry name" value="TilS_C"/>
    <property type="match status" value="1"/>
</dbReference>
<comment type="similarity">
    <text evidence="8">Belongs to the tRNA(Ile)-lysidine synthase family.</text>
</comment>
<keyword evidence="11" id="KW-1185">Reference proteome</keyword>
<dbReference type="Gene3D" id="3.40.50.620">
    <property type="entry name" value="HUPs"/>
    <property type="match status" value="1"/>
</dbReference>
<name>A0ABT4JTQ2_9GAMM</name>
<dbReference type="NCBIfam" id="TIGR02432">
    <property type="entry name" value="lysidine_TilS_N"/>
    <property type="match status" value="1"/>
</dbReference>
<keyword evidence="3 8" id="KW-0436">Ligase</keyword>
<feature type="domain" description="Lysidine-tRNA(Ile) synthetase C-terminal" evidence="9">
    <location>
        <begin position="343"/>
        <end position="409"/>
    </location>
</feature>
<keyword evidence="6 8" id="KW-0067">ATP-binding</keyword>
<feature type="binding site" evidence="8">
    <location>
        <begin position="26"/>
        <end position="31"/>
    </location>
    <ligand>
        <name>ATP</name>
        <dbReference type="ChEBI" id="CHEBI:30616"/>
    </ligand>
</feature>
<keyword evidence="4 8" id="KW-0819">tRNA processing</keyword>
<evidence type="ECO:0000256" key="8">
    <source>
        <dbReference type="HAMAP-Rule" id="MF_01161"/>
    </source>
</evidence>
<organism evidence="10 11">
    <name type="scientific">Marinomonas phaeophyticola</name>
    <dbReference type="NCBI Taxonomy" id="3004091"/>
    <lineage>
        <taxon>Bacteria</taxon>
        <taxon>Pseudomonadati</taxon>
        <taxon>Pseudomonadota</taxon>
        <taxon>Gammaproteobacteria</taxon>
        <taxon>Oceanospirillales</taxon>
        <taxon>Oceanospirillaceae</taxon>
        <taxon>Marinomonas</taxon>
    </lineage>
</organism>
<evidence type="ECO:0000256" key="3">
    <source>
        <dbReference type="ARBA" id="ARBA00022598"/>
    </source>
</evidence>
<protein>
    <recommendedName>
        <fullName evidence="8">tRNA(Ile)-lysidine synthase</fullName>
        <ecNumber evidence="8">6.3.4.19</ecNumber>
    </recommendedName>
    <alternativeName>
        <fullName evidence="8">tRNA(Ile)-2-lysyl-cytidine synthase</fullName>
    </alternativeName>
    <alternativeName>
        <fullName evidence="8">tRNA(Ile)-lysidine synthetase</fullName>
    </alternativeName>
</protein>
<dbReference type="HAMAP" id="MF_01161">
    <property type="entry name" value="tRNA_Ile_lys_synt"/>
    <property type="match status" value="1"/>
</dbReference>
<evidence type="ECO:0000313" key="11">
    <source>
        <dbReference type="Proteomes" id="UP001149719"/>
    </source>
</evidence>
<dbReference type="InterPro" id="IPR011063">
    <property type="entry name" value="TilS/TtcA_N"/>
</dbReference>
<evidence type="ECO:0000256" key="5">
    <source>
        <dbReference type="ARBA" id="ARBA00022741"/>
    </source>
</evidence>